<dbReference type="PANTHER" id="PTHR21666">
    <property type="entry name" value="PEPTIDASE-RELATED"/>
    <property type="match status" value="1"/>
</dbReference>
<organism evidence="5 6">
    <name type="scientific">Parapedobacter koreensis</name>
    <dbReference type="NCBI Taxonomy" id="332977"/>
    <lineage>
        <taxon>Bacteria</taxon>
        <taxon>Pseudomonadati</taxon>
        <taxon>Bacteroidota</taxon>
        <taxon>Sphingobacteriia</taxon>
        <taxon>Sphingobacteriales</taxon>
        <taxon>Sphingobacteriaceae</taxon>
        <taxon>Parapedobacter</taxon>
    </lineage>
</organism>
<evidence type="ECO:0000313" key="5">
    <source>
        <dbReference type="EMBL" id="SEL58831.1"/>
    </source>
</evidence>
<dbReference type="InterPro" id="IPR016047">
    <property type="entry name" value="M23ase_b-sheet_dom"/>
</dbReference>
<feature type="domain" description="M23ase beta-sheet core" evidence="4">
    <location>
        <begin position="359"/>
        <end position="450"/>
    </location>
</feature>
<reference evidence="6" key="1">
    <citation type="submission" date="2016-10" db="EMBL/GenBank/DDBJ databases">
        <authorList>
            <person name="Varghese N."/>
            <person name="Submissions S."/>
        </authorList>
    </citation>
    <scope>NUCLEOTIDE SEQUENCE [LARGE SCALE GENOMIC DNA]</scope>
    <source>
        <strain evidence="6">Jip14</strain>
    </source>
</reference>
<feature type="coiled-coil region" evidence="2">
    <location>
        <begin position="109"/>
        <end position="143"/>
    </location>
</feature>
<proteinExistence type="predicted"/>
<keyword evidence="3" id="KW-0812">Transmembrane</keyword>
<dbReference type="InterPro" id="IPR011055">
    <property type="entry name" value="Dup_hybrid_motif"/>
</dbReference>
<dbReference type="PANTHER" id="PTHR21666:SF289">
    <property type="entry name" value="L-ALA--D-GLU ENDOPEPTIDASE"/>
    <property type="match status" value="1"/>
</dbReference>
<name>A0A1H7RF25_9SPHI</name>
<feature type="transmembrane region" description="Helical" evidence="3">
    <location>
        <begin position="30"/>
        <end position="50"/>
    </location>
</feature>
<dbReference type="AlphaFoldDB" id="A0A1H7RF25"/>
<evidence type="ECO:0000256" key="2">
    <source>
        <dbReference type="SAM" id="Coils"/>
    </source>
</evidence>
<evidence type="ECO:0000313" key="6">
    <source>
        <dbReference type="Proteomes" id="UP000198916"/>
    </source>
</evidence>
<keyword evidence="3" id="KW-1133">Transmembrane helix</keyword>
<dbReference type="Gene3D" id="6.10.250.3150">
    <property type="match status" value="1"/>
</dbReference>
<accession>A0A1H7RF25</accession>
<evidence type="ECO:0000259" key="4">
    <source>
        <dbReference type="Pfam" id="PF01551"/>
    </source>
</evidence>
<keyword evidence="2" id="KW-0175">Coiled coil</keyword>
<dbReference type="CDD" id="cd12797">
    <property type="entry name" value="M23_peptidase"/>
    <property type="match status" value="1"/>
</dbReference>
<dbReference type="SUPFAM" id="SSF51261">
    <property type="entry name" value="Duplicated hybrid motif"/>
    <property type="match status" value="1"/>
</dbReference>
<dbReference type="InterPro" id="IPR050570">
    <property type="entry name" value="Cell_wall_metabolism_enzyme"/>
</dbReference>
<dbReference type="STRING" id="332977.SAMN05421740_10776"/>
<keyword evidence="1" id="KW-0732">Signal</keyword>
<dbReference type="GO" id="GO:0004222">
    <property type="term" value="F:metalloendopeptidase activity"/>
    <property type="evidence" value="ECO:0007669"/>
    <property type="project" value="TreeGrafter"/>
</dbReference>
<dbReference type="EMBL" id="FNZR01000007">
    <property type="protein sequence ID" value="SEL58831.1"/>
    <property type="molecule type" value="Genomic_DNA"/>
</dbReference>
<feature type="coiled-coil region" evidence="2">
    <location>
        <begin position="198"/>
        <end position="289"/>
    </location>
</feature>
<keyword evidence="3" id="KW-0472">Membrane</keyword>
<keyword evidence="6" id="KW-1185">Reference proteome</keyword>
<feature type="coiled-coil region" evidence="2">
    <location>
        <begin position="49"/>
        <end position="80"/>
    </location>
</feature>
<sequence length="456" mass="51860">MHDYRASFITFANDIWLNDTIYGGRMLMNFIRSILSVFVFFFMAQAVCVAQSSAELKKQRERLNREIEQINQSLKTTSSDRSLSLKQVNALNVQLRLREQKISTINSEIKLINNQIASHNKTIQNLRNQLAKLRKDYENMVLFAFRNRNAHNKMMFIFASKDFNQAFKRVKYLQQFNESRKERAKEIDDTQKAIALKVAQLEANKKEQASLLAEQQGERKVIAQEQGAESKILQALTQQEKQFKQELQKKQQEDERLARAIRTAIQREIEEQRRLEEEARQAALALEAERTGKTVKEVEAENPAVRKSDTEVLANTPAAAKLSADFAGNRGRLPWPVQQGFITQGFGRHTVGRNVTVNNSGIKIRTSNNAPVQAIFDGTVRTVGNMTGVYFVLVQHGKYFSVYQNLGSLAVKRGQTVQRGQTLGTASIDPTDGTSEVHFELWEGTAPINPEPWLAK</sequence>
<evidence type="ECO:0000256" key="1">
    <source>
        <dbReference type="ARBA" id="ARBA00022729"/>
    </source>
</evidence>
<dbReference type="Pfam" id="PF01551">
    <property type="entry name" value="Peptidase_M23"/>
    <property type="match status" value="1"/>
</dbReference>
<evidence type="ECO:0000256" key="3">
    <source>
        <dbReference type="SAM" id="Phobius"/>
    </source>
</evidence>
<dbReference type="Gene3D" id="2.70.70.10">
    <property type="entry name" value="Glucose Permease (Domain IIA)"/>
    <property type="match status" value="1"/>
</dbReference>
<keyword evidence="5" id="KW-0378">Hydrolase</keyword>
<gene>
    <name evidence="5" type="ORF">SAMN05421740_10776</name>
</gene>
<dbReference type="Proteomes" id="UP000198916">
    <property type="component" value="Unassembled WGS sequence"/>
</dbReference>
<protein>
    <submittedName>
        <fullName evidence="5">Septal ring factor EnvC, activator of murein hydrolases AmiA and AmiB</fullName>
    </submittedName>
</protein>